<evidence type="ECO:0000313" key="1">
    <source>
        <dbReference type="EMBL" id="MUK86824.1"/>
    </source>
</evidence>
<sequence length="71" mass="8286">MKRIFVKESEELANEFIPEFSSIHEWINHTINSLEEENEMSINAATQFDFETHVAGNISVYSRYFANNSNN</sequence>
<evidence type="ECO:0000313" key="2">
    <source>
        <dbReference type="Proteomes" id="UP000469125"/>
    </source>
</evidence>
<protein>
    <submittedName>
        <fullName evidence="1">Uncharacterized protein</fullName>
    </submittedName>
</protein>
<proteinExistence type="predicted"/>
<accession>A0A6N8FF25</accession>
<organism evidence="1 2">
    <name type="scientific">Ornithinibacillus caprae</name>
    <dbReference type="NCBI Taxonomy" id="2678566"/>
    <lineage>
        <taxon>Bacteria</taxon>
        <taxon>Bacillati</taxon>
        <taxon>Bacillota</taxon>
        <taxon>Bacilli</taxon>
        <taxon>Bacillales</taxon>
        <taxon>Bacillaceae</taxon>
        <taxon>Ornithinibacillus</taxon>
    </lineage>
</organism>
<dbReference type="Proteomes" id="UP000469125">
    <property type="component" value="Unassembled WGS sequence"/>
</dbReference>
<gene>
    <name evidence="1" type="ORF">GMD78_00200</name>
</gene>
<dbReference type="RefSeq" id="WP_155665984.1">
    <property type="nucleotide sequence ID" value="NZ_WOCA01000001.1"/>
</dbReference>
<comment type="caution">
    <text evidence="1">The sequence shown here is derived from an EMBL/GenBank/DDBJ whole genome shotgun (WGS) entry which is preliminary data.</text>
</comment>
<keyword evidence="2" id="KW-1185">Reference proteome</keyword>
<reference evidence="1 2" key="1">
    <citation type="submission" date="2019-11" db="EMBL/GenBank/DDBJ databases">
        <authorList>
            <person name="Li X."/>
        </authorList>
    </citation>
    <scope>NUCLEOTIDE SEQUENCE [LARGE SCALE GENOMIC DNA]</scope>
    <source>
        <strain evidence="1 2">L9</strain>
    </source>
</reference>
<dbReference type="AlphaFoldDB" id="A0A6N8FF25"/>
<dbReference type="EMBL" id="WOCA01000001">
    <property type="protein sequence ID" value="MUK86824.1"/>
    <property type="molecule type" value="Genomic_DNA"/>
</dbReference>
<name>A0A6N8FF25_9BACI</name>